<dbReference type="AlphaFoldDB" id="A0A183GJD6"/>
<gene>
    <name evidence="4" type="ORF">HPBE_LOCUS22783</name>
</gene>
<dbReference type="PANTHER" id="PTHR46705:SF9">
    <property type="entry name" value="DOMAIN OF UNKNOWN FUNCTION DB DOMAIN-CONTAINING PROTEIN"/>
    <property type="match status" value="1"/>
</dbReference>
<keyword evidence="5" id="KW-1185">Reference proteome</keyword>
<proteinExistence type="predicted"/>
<dbReference type="WBParaSite" id="HPBE_0002278401-mRNA-1">
    <property type="protein sequence ID" value="HPBE_0002278401-mRNA-1"/>
    <property type="gene ID" value="HPBE_0002278401"/>
</dbReference>
<dbReference type="PANTHER" id="PTHR46705">
    <property type="entry name" value="PROTEIN CBG09805"/>
    <property type="match status" value="1"/>
</dbReference>
<dbReference type="Pfam" id="PF01682">
    <property type="entry name" value="DB"/>
    <property type="match status" value="1"/>
</dbReference>
<reference evidence="4 5" key="1">
    <citation type="submission" date="2018-11" db="EMBL/GenBank/DDBJ databases">
        <authorList>
            <consortium name="Pathogen Informatics"/>
        </authorList>
    </citation>
    <scope>NUCLEOTIDE SEQUENCE [LARGE SCALE GENOMIC DNA]</scope>
</reference>
<evidence type="ECO:0000256" key="2">
    <source>
        <dbReference type="SAM" id="SignalP"/>
    </source>
</evidence>
<evidence type="ECO:0000313" key="4">
    <source>
        <dbReference type="EMBL" id="VDP34732.1"/>
    </source>
</evidence>
<dbReference type="InterPro" id="IPR002602">
    <property type="entry name" value="DB"/>
</dbReference>
<accession>A0A183GJD6</accession>
<evidence type="ECO:0000259" key="3">
    <source>
        <dbReference type="Pfam" id="PF01682"/>
    </source>
</evidence>
<keyword evidence="2" id="KW-0732">Signal</keyword>
<dbReference type="EMBL" id="UZAH01034359">
    <property type="protein sequence ID" value="VDP34732.1"/>
    <property type="molecule type" value="Genomic_DNA"/>
</dbReference>
<organism evidence="5 6">
    <name type="scientific">Heligmosomoides polygyrus</name>
    <name type="common">Parasitic roundworm</name>
    <dbReference type="NCBI Taxonomy" id="6339"/>
    <lineage>
        <taxon>Eukaryota</taxon>
        <taxon>Metazoa</taxon>
        <taxon>Ecdysozoa</taxon>
        <taxon>Nematoda</taxon>
        <taxon>Chromadorea</taxon>
        <taxon>Rhabditida</taxon>
        <taxon>Rhabditina</taxon>
        <taxon>Rhabditomorpha</taxon>
        <taxon>Strongyloidea</taxon>
        <taxon>Heligmosomidae</taxon>
        <taxon>Heligmosomoides</taxon>
    </lineage>
</organism>
<accession>A0A3P8C7K3</accession>
<feature type="chain" id="PRO_5044552087" evidence="2">
    <location>
        <begin position="26"/>
        <end position="274"/>
    </location>
</feature>
<feature type="domain" description="Domain of unknown function DB" evidence="3">
    <location>
        <begin position="93"/>
        <end position="195"/>
    </location>
</feature>
<evidence type="ECO:0000256" key="1">
    <source>
        <dbReference type="SAM" id="MobiDB-lite"/>
    </source>
</evidence>
<dbReference type="OrthoDB" id="5843172at2759"/>
<sequence length="274" mass="29614">MAKMLSASLLLVLVFSIDLSSACFASGVCGGGCAPPPPAPICGGGGGGGCGGGYSCGQYGCHRSRARAASSRTLAVGGAEKKPITPDEKFMTCCIDRNLPDSCLNKCSFRTYTKAALQAMYFKQDSCPMQAAADIQFCAAQGRDHRDCCARNGVSTTLAGEKCMTFCDQRPGNITQLDFTYLACYDRFENMKACFWHNISQEPESIVIITEEQGPQSFLHEEGSFSQDERSSSHDEGSFSQDERPQSFSEQDVTPRRSLRVPGSARTFQAKTFN</sequence>
<dbReference type="Proteomes" id="UP000050761">
    <property type="component" value="Unassembled WGS sequence"/>
</dbReference>
<feature type="signal peptide" evidence="2">
    <location>
        <begin position="1"/>
        <end position="25"/>
    </location>
</feature>
<protein>
    <submittedName>
        <fullName evidence="6">DB domain-containing protein</fullName>
    </submittedName>
</protein>
<evidence type="ECO:0000313" key="6">
    <source>
        <dbReference type="WBParaSite" id="HPBE_0002278401-mRNA-1"/>
    </source>
</evidence>
<reference evidence="6" key="2">
    <citation type="submission" date="2019-09" db="UniProtKB">
        <authorList>
            <consortium name="WormBaseParasite"/>
        </authorList>
    </citation>
    <scope>IDENTIFICATION</scope>
</reference>
<feature type="compositionally biased region" description="Basic and acidic residues" evidence="1">
    <location>
        <begin position="220"/>
        <end position="245"/>
    </location>
</feature>
<feature type="region of interest" description="Disordered" evidence="1">
    <location>
        <begin position="220"/>
        <end position="274"/>
    </location>
</feature>
<evidence type="ECO:0000313" key="5">
    <source>
        <dbReference type="Proteomes" id="UP000050761"/>
    </source>
</evidence>
<name>A0A183GJD6_HELPZ</name>